<dbReference type="VEuPathDB" id="FungiDB:MELLADRAFT_61722"/>
<feature type="region of interest" description="Disordered" evidence="1">
    <location>
        <begin position="52"/>
        <end position="133"/>
    </location>
</feature>
<protein>
    <recommendedName>
        <fullName evidence="4">CxC1-like cysteine cluster associated with KDZ transposases domain-containing protein</fullName>
    </recommendedName>
</protein>
<dbReference type="PANTHER" id="PTHR33096:SF1">
    <property type="entry name" value="CXC1-LIKE CYSTEINE CLUSTER ASSOCIATED WITH KDZ TRANSPOSASES DOMAIN-CONTAINING PROTEIN"/>
    <property type="match status" value="1"/>
</dbReference>
<feature type="compositionally biased region" description="Polar residues" evidence="1">
    <location>
        <begin position="105"/>
        <end position="122"/>
    </location>
</feature>
<dbReference type="Proteomes" id="UP000001072">
    <property type="component" value="Unassembled WGS sequence"/>
</dbReference>
<organism evidence="3">
    <name type="scientific">Melampsora larici-populina (strain 98AG31 / pathotype 3-4-7)</name>
    <name type="common">Poplar leaf rust fungus</name>
    <dbReference type="NCBI Taxonomy" id="747676"/>
    <lineage>
        <taxon>Eukaryota</taxon>
        <taxon>Fungi</taxon>
        <taxon>Dikarya</taxon>
        <taxon>Basidiomycota</taxon>
        <taxon>Pucciniomycotina</taxon>
        <taxon>Pucciniomycetes</taxon>
        <taxon>Pucciniales</taxon>
        <taxon>Melampsoraceae</taxon>
        <taxon>Melampsora</taxon>
    </lineage>
</organism>
<evidence type="ECO:0008006" key="4">
    <source>
        <dbReference type="Google" id="ProtNLM"/>
    </source>
</evidence>
<evidence type="ECO:0000313" key="2">
    <source>
        <dbReference type="EMBL" id="EGG08694.1"/>
    </source>
</evidence>
<dbReference type="InParanoid" id="F4RGB3"/>
<feature type="region of interest" description="Disordered" evidence="1">
    <location>
        <begin position="1"/>
        <end position="35"/>
    </location>
</feature>
<dbReference type="GeneID" id="18929777"/>
<feature type="compositionally biased region" description="Acidic residues" evidence="1">
    <location>
        <begin position="66"/>
        <end position="78"/>
    </location>
</feature>
<name>F4RGB3_MELLP</name>
<keyword evidence="3" id="KW-1185">Reference proteome</keyword>
<dbReference type="RefSeq" id="XP_007408280.1">
    <property type="nucleotide sequence ID" value="XM_007408218.1"/>
</dbReference>
<evidence type="ECO:0000256" key="1">
    <source>
        <dbReference type="SAM" id="MobiDB-lite"/>
    </source>
</evidence>
<dbReference type="AlphaFoldDB" id="F4RGB3"/>
<gene>
    <name evidence="2" type="ORF">MELLADRAFT_61722</name>
</gene>
<sequence length="193" mass="22091">MAPGEPNNPRCPANALKKPRYNSSQSSRMLSEWEKAEEDWCNKKCESLSRALMQTEVPRPSTSTADDLDLVNEDDELDYDHQFHVEDNEDDQSPSDINESDTKSNDSQQSIASSPGTGSVVTAATGDMNQKRRIREERQWNEVIEPMFKVFMLCKQITFNWSRADWDLDRKAECRCSAAKKRTRHVAMLDILS</sequence>
<dbReference type="KEGG" id="mlr:MELLADRAFT_61722"/>
<accession>F4RGB3</accession>
<dbReference type="PANTHER" id="PTHR33096">
    <property type="entry name" value="CXC2 DOMAIN-CONTAINING PROTEIN"/>
    <property type="match status" value="1"/>
</dbReference>
<proteinExistence type="predicted"/>
<dbReference type="HOGENOM" id="CLU_121539_0_0_1"/>
<reference evidence="3" key="1">
    <citation type="journal article" date="2011" name="Proc. Natl. Acad. Sci. U.S.A.">
        <title>Obligate biotrophy features unraveled by the genomic analysis of rust fungi.</title>
        <authorList>
            <person name="Duplessis S."/>
            <person name="Cuomo C.A."/>
            <person name="Lin Y.-C."/>
            <person name="Aerts A."/>
            <person name="Tisserant E."/>
            <person name="Veneault-Fourrey C."/>
            <person name="Joly D.L."/>
            <person name="Hacquard S."/>
            <person name="Amselem J."/>
            <person name="Cantarel B.L."/>
            <person name="Chiu R."/>
            <person name="Coutinho P.M."/>
            <person name="Feau N."/>
            <person name="Field M."/>
            <person name="Frey P."/>
            <person name="Gelhaye E."/>
            <person name="Goldberg J."/>
            <person name="Grabherr M.G."/>
            <person name="Kodira C.D."/>
            <person name="Kohler A."/>
            <person name="Kuees U."/>
            <person name="Lindquist E.A."/>
            <person name="Lucas S.M."/>
            <person name="Mago R."/>
            <person name="Mauceli E."/>
            <person name="Morin E."/>
            <person name="Murat C."/>
            <person name="Pangilinan J.L."/>
            <person name="Park R."/>
            <person name="Pearson M."/>
            <person name="Quesneville H."/>
            <person name="Rouhier N."/>
            <person name="Sakthikumar S."/>
            <person name="Salamov A.A."/>
            <person name="Schmutz J."/>
            <person name="Selles B."/>
            <person name="Shapiro H."/>
            <person name="Tanguay P."/>
            <person name="Tuskan G.A."/>
            <person name="Henrissat B."/>
            <person name="Van de Peer Y."/>
            <person name="Rouze P."/>
            <person name="Ellis J.G."/>
            <person name="Dodds P.N."/>
            <person name="Schein J.E."/>
            <person name="Zhong S."/>
            <person name="Hamelin R.C."/>
            <person name="Grigoriev I.V."/>
            <person name="Szabo L.J."/>
            <person name="Martin F."/>
        </authorList>
    </citation>
    <scope>NUCLEOTIDE SEQUENCE [LARGE SCALE GENOMIC DNA]</scope>
    <source>
        <strain evidence="3">98AG31 / pathotype 3-4-7</strain>
    </source>
</reference>
<evidence type="ECO:0000313" key="3">
    <source>
        <dbReference type="Proteomes" id="UP000001072"/>
    </source>
</evidence>
<dbReference type="EMBL" id="GL883100">
    <property type="protein sequence ID" value="EGG08694.1"/>
    <property type="molecule type" value="Genomic_DNA"/>
</dbReference>